<reference evidence="18 19" key="1">
    <citation type="journal article" date="2023" name="BMC Biotechnol.">
        <title>Vitis rotundifolia cv Carlos genome sequencing.</title>
        <authorList>
            <person name="Huff M."/>
            <person name="Hulse-Kemp A."/>
            <person name="Scheffler B."/>
            <person name="Youngblood R."/>
            <person name="Simpson S."/>
            <person name="Babiker E."/>
            <person name="Staton M."/>
        </authorList>
    </citation>
    <scope>NUCLEOTIDE SEQUENCE [LARGE SCALE GENOMIC DNA]</scope>
    <source>
        <tissue evidence="18">Leaf</tissue>
    </source>
</reference>
<dbReference type="GO" id="GO:0007166">
    <property type="term" value="P:cell surface receptor signaling pathway"/>
    <property type="evidence" value="ECO:0007669"/>
    <property type="project" value="InterPro"/>
</dbReference>
<keyword evidence="12" id="KW-0325">Glycoprotein</keyword>
<keyword evidence="10 15" id="KW-0472">Membrane</keyword>
<comment type="subcellular location">
    <subcellularLocation>
        <location evidence="1">Membrane</location>
        <topology evidence="1">Single-pass type I membrane protein</topology>
    </subcellularLocation>
</comment>
<evidence type="ECO:0000256" key="7">
    <source>
        <dbReference type="ARBA" id="ARBA00022777"/>
    </source>
</evidence>
<dbReference type="Pfam" id="PF08488">
    <property type="entry name" value="WAK"/>
    <property type="match status" value="1"/>
</dbReference>
<feature type="transmembrane region" description="Helical" evidence="15">
    <location>
        <begin position="304"/>
        <end position="336"/>
    </location>
</feature>
<dbReference type="InterPro" id="IPR025287">
    <property type="entry name" value="WAK_GUB"/>
</dbReference>
<keyword evidence="8" id="KW-0067">ATP-binding</keyword>
<sequence length="710" mass="79684">MMSTAQWLLQISLLLWLSKGFAATQGKPGCQERCGDVDIPYPFGIGSAGCYFDEWFEVTCNNSTHPPKPFLKGVNLEVLNVSLDGTIRVNNPVLLSRNCSGKPSNHTQWWEGGPFSFSNTYTRFTAVGCSALAYFMQNDTVIGGCATICQMNVAITAKNASCYGLGCCQTQVPPGLLSFTANLGTYSEVSADEQEPCKYAFMVDQEWFISNVPDPHTVKDMEYVPAVLDWRIYNATCDASTSNLNTSTSFCGENTFCSTDTQTSSLICSCLPGHEGNPYLPQGCQGNIFYNHKTKCFLKIYFNYFQLLLLVFLSCAVIAIGVLGTLLSVLCAWWLYKVLKRRKKIKYKKKCFNRNGGLLLEQQLSSREGNVDKTKLFTSKELEKATDRYNENRVIGQGGQGTVYKGMLMDGRIVAIKKLKIMSDTKLQQFINEVVILCQINHRNVVKLLGCCLETEVPLLVYEFIPNGTLSEHIHGQNEEFPITWEMRLRIATEVAGALSYLHSAASVPIYHRDIKSTNILLDDKYRAKVADFGTSKFVAIDQTHLTTQVQGTFGYLDPEYFQSSQFTEKSDVYSFGIVLIELLTGKKPILSTRSEEWKSLASYFILSMERDRLSNLLDARVIKEGRKEDIDEIAFLARRCINMNGKKRPTMMEVAMELERIRKSQGDFRAQENSEEIEYNTTELIGPCDVTSTSTDSYLNTNAFSSSDV</sequence>
<keyword evidence="19" id="KW-1185">Reference proteome</keyword>
<evidence type="ECO:0000256" key="4">
    <source>
        <dbReference type="ARBA" id="ARBA00022692"/>
    </source>
</evidence>
<keyword evidence="5 16" id="KW-0732">Signal</keyword>
<dbReference type="EMBL" id="JARBHA010000003">
    <property type="protein sequence ID" value="KAJ9705563.1"/>
    <property type="molecule type" value="Genomic_DNA"/>
</dbReference>
<comment type="catalytic activity">
    <reaction evidence="14">
        <text>L-threonyl-[protein] + ATP = O-phospho-L-threonyl-[protein] + ADP + H(+)</text>
        <dbReference type="Rhea" id="RHEA:46608"/>
        <dbReference type="Rhea" id="RHEA-COMP:11060"/>
        <dbReference type="Rhea" id="RHEA-COMP:11605"/>
        <dbReference type="ChEBI" id="CHEBI:15378"/>
        <dbReference type="ChEBI" id="CHEBI:30013"/>
        <dbReference type="ChEBI" id="CHEBI:30616"/>
        <dbReference type="ChEBI" id="CHEBI:61977"/>
        <dbReference type="ChEBI" id="CHEBI:456216"/>
    </reaction>
</comment>
<evidence type="ECO:0000256" key="8">
    <source>
        <dbReference type="ARBA" id="ARBA00022840"/>
    </source>
</evidence>
<dbReference type="InterPro" id="IPR000719">
    <property type="entry name" value="Prot_kinase_dom"/>
</dbReference>
<dbReference type="GO" id="GO:0030247">
    <property type="term" value="F:polysaccharide binding"/>
    <property type="evidence" value="ECO:0007669"/>
    <property type="project" value="InterPro"/>
</dbReference>
<keyword evidence="4 15" id="KW-0812">Transmembrane</keyword>
<keyword evidence="3" id="KW-0808">Transferase</keyword>
<dbReference type="Pfam" id="PF00069">
    <property type="entry name" value="Pkinase"/>
    <property type="match status" value="1"/>
</dbReference>
<evidence type="ECO:0000313" key="19">
    <source>
        <dbReference type="Proteomes" id="UP001168098"/>
    </source>
</evidence>
<keyword evidence="6" id="KW-0547">Nucleotide-binding</keyword>
<dbReference type="Gene3D" id="3.30.200.20">
    <property type="entry name" value="Phosphorylase Kinase, domain 1"/>
    <property type="match status" value="1"/>
</dbReference>
<feature type="signal peptide" evidence="16">
    <location>
        <begin position="1"/>
        <end position="22"/>
    </location>
</feature>
<evidence type="ECO:0000256" key="16">
    <source>
        <dbReference type="SAM" id="SignalP"/>
    </source>
</evidence>
<dbReference type="GO" id="GO:0005886">
    <property type="term" value="C:plasma membrane"/>
    <property type="evidence" value="ECO:0007669"/>
    <property type="project" value="TreeGrafter"/>
</dbReference>
<dbReference type="FunFam" id="3.30.200.20:FF:000043">
    <property type="entry name" value="Wall-associated receptor kinase 2"/>
    <property type="match status" value="1"/>
</dbReference>
<dbReference type="GO" id="GO:0005524">
    <property type="term" value="F:ATP binding"/>
    <property type="evidence" value="ECO:0007669"/>
    <property type="project" value="UniProtKB-KW"/>
</dbReference>
<gene>
    <name evidence="18" type="ORF">PVL29_003563</name>
</gene>
<dbReference type="SUPFAM" id="SSF56112">
    <property type="entry name" value="Protein kinase-like (PK-like)"/>
    <property type="match status" value="1"/>
</dbReference>
<accession>A0AA39E290</accession>
<feature type="chain" id="PRO_5041429088" description="Protein kinase domain-containing protein" evidence="16">
    <location>
        <begin position="23"/>
        <end position="710"/>
    </location>
</feature>
<keyword evidence="9 15" id="KW-1133">Transmembrane helix</keyword>
<evidence type="ECO:0000256" key="12">
    <source>
        <dbReference type="ARBA" id="ARBA00023180"/>
    </source>
</evidence>
<proteinExistence type="predicted"/>
<keyword evidence="11" id="KW-1015">Disulfide bond</keyword>
<dbReference type="InterPro" id="IPR013695">
    <property type="entry name" value="WAK"/>
</dbReference>
<evidence type="ECO:0000313" key="18">
    <source>
        <dbReference type="EMBL" id="KAJ9705563.1"/>
    </source>
</evidence>
<evidence type="ECO:0000256" key="11">
    <source>
        <dbReference type="ARBA" id="ARBA00023157"/>
    </source>
</evidence>
<evidence type="ECO:0000256" key="13">
    <source>
        <dbReference type="ARBA" id="ARBA00047558"/>
    </source>
</evidence>
<dbReference type="Gene3D" id="1.10.510.10">
    <property type="entry name" value="Transferase(Phosphotransferase) domain 1"/>
    <property type="match status" value="1"/>
</dbReference>
<evidence type="ECO:0000256" key="1">
    <source>
        <dbReference type="ARBA" id="ARBA00004479"/>
    </source>
</evidence>
<dbReference type="InterPro" id="IPR045274">
    <property type="entry name" value="WAK-like"/>
</dbReference>
<dbReference type="PANTHER" id="PTHR27005:SF515">
    <property type="entry name" value="WALL-ASSOCIATED RECEPTOR KINASE-LIKE 10-RELATED"/>
    <property type="match status" value="1"/>
</dbReference>
<comment type="caution">
    <text evidence="18">The sequence shown here is derived from an EMBL/GenBank/DDBJ whole genome shotgun (WGS) entry which is preliminary data.</text>
</comment>
<dbReference type="GO" id="GO:0004674">
    <property type="term" value="F:protein serine/threonine kinase activity"/>
    <property type="evidence" value="ECO:0007669"/>
    <property type="project" value="UniProtKB-KW"/>
</dbReference>
<dbReference type="CDD" id="cd14066">
    <property type="entry name" value="STKc_IRAK"/>
    <property type="match status" value="1"/>
</dbReference>
<evidence type="ECO:0000256" key="3">
    <source>
        <dbReference type="ARBA" id="ARBA00022679"/>
    </source>
</evidence>
<dbReference type="Pfam" id="PF13947">
    <property type="entry name" value="GUB_WAK_bind"/>
    <property type="match status" value="1"/>
</dbReference>
<name>A0AA39E290_VITRO</name>
<dbReference type="PROSITE" id="PS50011">
    <property type="entry name" value="PROTEIN_KINASE_DOM"/>
    <property type="match status" value="1"/>
</dbReference>
<organism evidence="18 19">
    <name type="scientific">Vitis rotundifolia</name>
    <name type="common">Muscadine grape</name>
    <dbReference type="NCBI Taxonomy" id="103349"/>
    <lineage>
        <taxon>Eukaryota</taxon>
        <taxon>Viridiplantae</taxon>
        <taxon>Streptophyta</taxon>
        <taxon>Embryophyta</taxon>
        <taxon>Tracheophyta</taxon>
        <taxon>Spermatophyta</taxon>
        <taxon>Magnoliopsida</taxon>
        <taxon>eudicotyledons</taxon>
        <taxon>Gunneridae</taxon>
        <taxon>Pentapetalae</taxon>
        <taxon>rosids</taxon>
        <taxon>Vitales</taxon>
        <taxon>Vitaceae</taxon>
        <taxon>Viteae</taxon>
        <taxon>Vitis</taxon>
    </lineage>
</organism>
<feature type="domain" description="Protein kinase" evidence="17">
    <location>
        <begin position="389"/>
        <end position="662"/>
    </location>
</feature>
<evidence type="ECO:0000259" key="17">
    <source>
        <dbReference type="PROSITE" id="PS50011"/>
    </source>
</evidence>
<dbReference type="PROSITE" id="PS00108">
    <property type="entry name" value="PROTEIN_KINASE_ST"/>
    <property type="match status" value="1"/>
</dbReference>
<dbReference type="SMART" id="SM00220">
    <property type="entry name" value="S_TKc"/>
    <property type="match status" value="1"/>
</dbReference>
<evidence type="ECO:0000256" key="6">
    <source>
        <dbReference type="ARBA" id="ARBA00022741"/>
    </source>
</evidence>
<dbReference type="Proteomes" id="UP001168098">
    <property type="component" value="Unassembled WGS sequence"/>
</dbReference>
<dbReference type="InterPro" id="IPR011009">
    <property type="entry name" value="Kinase-like_dom_sf"/>
</dbReference>
<evidence type="ECO:0000256" key="5">
    <source>
        <dbReference type="ARBA" id="ARBA00022729"/>
    </source>
</evidence>
<evidence type="ECO:0000256" key="9">
    <source>
        <dbReference type="ARBA" id="ARBA00022989"/>
    </source>
</evidence>
<dbReference type="InterPro" id="IPR008271">
    <property type="entry name" value="Ser/Thr_kinase_AS"/>
</dbReference>
<comment type="catalytic activity">
    <reaction evidence="13">
        <text>L-seryl-[protein] + ATP = O-phospho-L-seryl-[protein] + ADP + H(+)</text>
        <dbReference type="Rhea" id="RHEA:17989"/>
        <dbReference type="Rhea" id="RHEA-COMP:9863"/>
        <dbReference type="Rhea" id="RHEA-COMP:11604"/>
        <dbReference type="ChEBI" id="CHEBI:15378"/>
        <dbReference type="ChEBI" id="CHEBI:29999"/>
        <dbReference type="ChEBI" id="CHEBI:30616"/>
        <dbReference type="ChEBI" id="CHEBI:83421"/>
        <dbReference type="ChEBI" id="CHEBI:456216"/>
    </reaction>
</comment>
<dbReference type="AlphaFoldDB" id="A0AA39E290"/>
<evidence type="ECO:0000256" key="2">
    <source>
        <dbReference type="ARBA" id="ARBA00022527"/>
    </source>
</evidence>
<evidence type="ECO:0000256" key="10">
    <source>
        <dbReference type="ARBA" id="ARBA00023136"/>
    </source>
</evidence>
<evidence type="ECO:0000256" key="15">
    <source>
        <dbReference type="SAM" id="Phobius"/>
    </source>
</evidence>
<keyword evidence="7" id="KW-0418">Kinase</keyword>
<dbReference type="FunFam" id="1.10.510.10:FF:000084">
    <property type="entry name" value="Wall-associated receptor kinase 2"/>
    <property type="match status" value="1"/>
</dbReference>
<evidence type="ECO:0000256" key="14">
    <source>
        <dbReference type="ARBA" id="ARBA00047951"/>
    </source>
</evidence>
<protein>
    <recommendedName>
        <fullName evidence="17">Protein kinase domain-containing protein</fullName>
    </recommendedName>
</protein>
<keyword evidence="2" id="KW-0723">Serine/threonine-protein kinase</keyword>
<dbReference type="PANTHER" id="PTHR27005">
    <property type="entry name" value="WALL-ASSOCIATED RECEPTOR KINASE-LIKE 21"/>
    <property type="match status" value="1"/>
</dbReference>